<comment type="caution">
    <text evidence="1">The sequence shown here is derived from an EMBL/GenBank/DDBJ whole genome shotgun (WGS) entry which is preliminary data.</text>
</comment>
<proteinExistence type="predicted"/>
<organism evidence="1 2">
    <name type="scientific">Aquiflexum gelatinilyticum</name>
    <dbReference type="NCBI Taxonomy" id="2961943"/>
    <lineage>
        <taxon>Bacteria</taxon>
        <taxon>Pseudomonadati</taxon>
        <taxon>Bacteroidota</taxon>
        <taxon>Cytophagia</taxon>
        <taxon>Cytophagales</taxon>
        <taxon>Cyclobacteriaceae</taxon>
        <taxon>Aquiflexum</taxon>
    </lineage>
</organism>
<evidence type="ECO:0000313" key="1">
    <source>
        <dbReference type="EMBL" id="MCR9016975.1"/>
    </source>
</evidence>
<dbReference type="AlphaFoldDB" id="A0A9X2PDY7"/>
<keyword evidence="2" id="KW-1185">Reference proteome</keyword>
<gene>
    <name evidence="1" type="ORF">NU887_18220</name>
</gene>
<reference evidence="1" key="1">
    <citation type="submission" date="2022-08" db="EMBL/GenBank/DDBJ databases">
        <authorList>
            <person name="Zhang D."/>
        </authorList>
    </citation>
    <scope>NUCLEOTIDE SEQUENCE</scope>
    <source>
        <strain evidence="1">XJ19-11</strain>
    </source>
</reference>
<dbReference type="EMBL" id="JANSUY010000021">
    <property type="protein sequence ID" value="MCR9016975.1"/>
    <property type="molecule type" value="Genomic_DNA"/>
</dbReference>
<evidence type="ECO:0000313" key="2">
    <source>
        <dbReference type="Proteomes" id="UP001142175"/>
    </source>
</evidence>
<name>A0A9X2PDY7_9BACT</name>
<dbReference type="RefSeq" id="WP_258424820.1">
    <property type="nucleotide sequence ID" value="NZ_JANAEZ010000002.1"/>
</dbReference>
<accession>A0A9X2PDY7</accession>
<protein>
    <submittedName>
        <fullName evidence="1">Uncharacterized protein</fullName>
    </submittedName>
</protein>
<dbReference type="Proteomes" id="UP001142175">
    <property type="component" value="Unassembled WGS sequence"/>
</dbReference>
<sequence length="246" mass="26591">MARQTGIFRFKGKMGGLDFYQSEGVDMVRTKTGPTTEQFKNDDAFENSRKNASEFGTASSVAGKLRRAILSKPCPNVDPNFNGRFTKLFVSILGTDPINPKGMRKVTAGDVSQLVGVNFTADSNLRSVLGGFPVMAEIKKGKSYSFDFGEVTASATTGKQQGQRQVIFGLVSLSEDAETVVVWQESEILDGRQSLSVLGEKVLSFETPQSHRLILGIVGIKFIDVVNGQTYTLKEGGAIGVVGCFK</sequence>